<proteinExistence type="predicted"/>
<name>A0ABS8VNF1_DATST</name>
<evidence type="ECO:0000313" key="2">
    <source>
        <dbReference type="EMBL" id="MCE0481191.1"/>
    </source>
</evidence>
<dbReference type="InterPro" id="IPR017956">
    <property type="entry name" value="AT_hook_DNA-bd_motif"/>
</dbReference>
<keyword evidence="3" id="KW-1185">Reference proteome</keyword>
<feature type="region of interest" description="Disordered" evidence="1">
    <location>
        <begin position="1"/>
        <end position="37"/>
    </location>
</feature>
<dbReference type="Proteomes" id="UP000823775">
    <property type="component" value="Unassembled WGS sequence"/>
</dbReference>
<accession>A0ABS8VNF1</accession>
<gene>
    <name evidence="2" type="ORF">HAX54_038736</name>
</gene>
<feature type="non-terminal residue" evidence="2">
    <location>
        <position position="57"/>
    </location>
</feature>
<evidence type="ECO:0000256" key="1">
    <source>
        <dbReference type="SAM" id="MobiDB-lite"/>
    </source>
</evidence>
<comment type="caution">
    <text evidence="2">The sequence shown here is derived from an EMBL/GenBank/DDBJ whole genome shotgun (WGS) entry which is preliminary data.</text>
</comment>
<feature type="compositionally biased region" description="Basic and acidic residues" evidence="1">
    <location>
        <begin position="1"/>
        <end position="15"/>
    </location>
</feature>
<dbReference type="EMBL" id="JACEIK010005303">
    <property type="protein sequence ID" value="MCE0481191.1"/>
    <property type="molecule type" value="Genomic_DNA"/>
</dbReference>
<dbReference type="Pfam" id="PF02178">
    <property type="entry name" value="AT_hook"/>
    <property type="match status" value="1"/>
</dbReference>
<sequence>MAPKEKEVIVAEKSQKRGRPRKTQDSSSASKVGLPRRFRAKAVESHGLTSFNSQKEA</sequence>
<protein>
    <submittedName>
        <fullName evidence="2">Uncharacterized protein</fullName>
    </submittedName>
</protein>
<organism evidence="2 3">
    <name type="scientific">Datura stramonium</name>
    <name type="common">Jimsonweed</name>
    <name type="synonym">Common thornapple</name>
    <dbReference type="NCBI Taxonomy" id="4076"/>
    <lineage>
        <taxon>Eukaryota</taxon>
        <taxon>Viridiplantae</taxon>
        <taxon>Streptophyta</taxon>
        <taxon>Embryophyta</taxon>
        <taxon>Tracheophyta</taxon>
        <taxon>Spermatophyta</taxon>
        <taxon>Magnoliopsida</taxon>
        <taxon>eudicotyledons</taxon>
        <taxon>Gunneridae</taxon>
        <taxon>Pentapetalae</taxon>
        <taxon>asterids</taxon>
        <taxon>lamiids</taxon>
        <taxon>Solanales</taxon>
        <taxon>Solanaceae</taxon>
        <taxon>Solanoideae</taxon>
        <taxon>Datureae</taxon>
        <taxon>Datura</taxon>
    </lineage>
</organism>
<reference evidence="2 3" key="1">
    <citation type="journal article" date="2021" name="BMC Genomics">
        <title>Datura genome reveals duplications of psychoactive alkaloid biosynthetic genes and high mutation rate following tissue culture.</title>
        <authorList>
            <person name="Rajewski A."/>
            <person name="Carter-House D."/>
            <person name="Stajich J."/>
            <person name="Litt A."/>
        </authorList>
    </citation>
    <scope>NUCLEOTIDE SEQUENCE [LARGE SCALE GENOMIC DNA]</scope>
    <source>
        <strain evidence="2">AR-01</strain>
    </source>
</reference>
<evidence type="ECO:0000313" key="3">
    <source>
        <dbReference type="Proteomes" id="UP000823775"/>
    </source>
</evidence>